<reference evidence="1 2" key="1">
    <citation type="submission" date="2020-04" db="EMBL/GenBank/DDBJ databases">
        <title>CFH 90308 Microbacterium sp.</title>
        <authorList>
            <person name="Nie G."/>
            <person name="Ming H."/>
            <person name="Xia T."/>
        </authorList>
    </citation>
    <scope>NUCLEOTIDE SEQUENCE [LARGE SCALE GENOMIC DNA]</scope>
    <source>
        <strain evidence="1 2">CFH 90308</strain>
    </source>
</reference>
<evidence type="ECO:0008006" key="3">
    <source>
        <dbReference type="Google" id="ProtNLM"/>
    </source>
</evidence>
<sequence length="303" mass="33031">MADIALRADKTELIVTTAGLDIARYAFDPGGAASEGPKPFLHPLRTLDGAPLTAFRPWDHRWHKGLQMTWTHVSGENFWGGPTYHRDTGYTQLDNVGRMRHDGFTTVRESGADVSFAEQLTWITRAGDEWLAETRSHRFHGVDTDRGLWQLDFDTTLRNISDRSLELGSPTTQGRPRAGYTGFVIRMPRAWTGGRVLAGGLADDAGADAVMGSTAPWVAVSGEHDEFDGGGTVLAFAGTSTGAPPIRWFVRSEPFPILAPSPSFDEPILLGPGATISLSHRHVFGDRIWTPDETRAIAAELAP</sequence>
<proteinExistence type="predicted"/>
<evidence type="ECO:0000313" key="2">
    <source>
        <dbReference type="Proteomes" id="UP001429745"/>
    </source>
</evidence>
<dbReference type="Proteomes" id="UP001429745">
    <property type="component" value="Unassembled WGS sequence"/>
</dbReference>
<keyword evidence="2" id="KW-1185">Reference proteome</keyword>
<gene>
    <name evidence="1" type="ORF">HF576_05445</name>
</gene>
<protein>
    <recommendedName>
        <fullName evidence="3">Methane oxygenase PmoA</fullName>
    </recommendedName>
</protein>
<dbReference type="RefSeq" id="WP_168911710.1">
    <property type="nucleotide sequence ID" value="NZ_JABACI010000001.1"/>
</dbReference>
<name>A0ABX1K8D4_9MICO</name>
<accession>A0ABX1K8D4</accession>
<evidence type="ECO:0000313" key="1">
    <source>
        <dbReference type="EMBL" id="NLP83282.1"/>
    </source>
</evidence>
<organism evidence="1 2">
    <name type="scientific">Microbacterium salsuginis</name>
    <dbReference type="NCBI Taxonomy" id="2722803"/>
    <lineage>
        <taxon>Bacteria</taxon>
        <taxon>Bacillati</taxon>
        <taxon>Actinomycetota</taxon>
        <taxon>Actinomycetes</taxon>
        <taxon>Micrococcales</taxon>
        <taxon>Microbacteriaceae</taxon>
        <taxon>Microbacterium</taxon>
    </lineage>
</organism>
<comment type="caution">
    <text evidence="1">The sequence shown here is derived from an EMBL/GenBank/DDBJ whole genome shotgun (WGS) entry which is preliminary data.</text>
</comment>
<dbReference type="InterPro" id="IPR029475">
    <property type="entry name" value="DUF6807"/>
</dbReference>
<dbReference type="EMBL" id="JABACI010000001">
    <property type="protein sequence ID" value="NLP83282.1"/>
    <property type="molecule type" value="Genomic_DNA"/>
</dbReference>
<dbReference type="Pfam" id="PF14100">
    <property type="entry name" value="DUF6807"/>
    <property type="match status" value="1"/>
</dbReference>